<dbReference type="PANTHER" id="PTHR23077:SF27">
    <property type="entry name" value="ATPASE FAMILY GENE 2 PROTEIN HOMOLOG A"/>
    <property type="match status" value="1"/>
</dbReference>
<dbReference type="InterPro" id="IPR003960">
    <property type="entry name" value="ATPase_AAA_CS"/>
</dbReference>
<evidence type="ECO:0000259" key="4">
    <source>
        <dbReference type="SMART" id="SM00382"/>
    </source>
</evidence>
<comment type="similarity">
    <text evidence="3">Belongs to the AAA ATPase family.</text>
</comment>
<dbReference type="Proteomes" id="UP000001357">
    <property type="component" value="Unassembled WGS sequence"/>
</dbReference>
<dbReference type="KEGG" id="mbr:MONBRDRAFT_19129"/>
<dbReference type="PROSITE" id="PS00674">
    <property type="entry name" value="AAA"/>
    <property type="match status" value="2"/>
</dbReference>
<dbReference type="InterPro" id="IPR003593">
    <property type="entry name" value="AAA+_ATPase"/>
</dbReference>
<feature type="domain" description="AAA+ ATPase" evidence="4">
    <location>
        <begin position="225"/>
        <end position="361"/>
    </location>
</feature>
<dbReference type="GO" id="GO:0016887">
    <property type="term" value="F:ATP hydrolysis activity"/>
    <property type="evidence" value="ECO:0000318"/>
    <property type="project" value="GO_Central"/>
</dbReference>
<dbReference type="AlphaFoldDB" id="A9UPI5"/>
<dbReference type="GO" id="GO:0005737">
    <property type="term" value="C:cytoplasm"/>
    <property type="evidence" value="ECO:0000318"/>
    <property type="project" value="GO_Central"/>
</dbReference>
<dbReference type="Pfam" id="PF17862">
    <property type="entry name" value="AAA_lid_3"/>
    <property type="match status" value="2"/>
</dbReference>
<evidence type="ECO:0000313" key="5">
    <source>
        <dbReference type="EMBL" id="EDQ92429.1"/>
    </source>
</evidence>
<dbReference type="Pfam" id="PF00004">
    <property type="entry name" value="AAA"/>
    <property type="match status" value="2"/>
</dbReference>
<accession>A9UPI5</accession>
<evidence type="ECO:0000256" key="2">
    <source>
        <dbReference type="ARBA" id="ARBA00022840"/>
    </source>
</evidence>
<dbReference type="STRING" id="81824.A9UPI5"/>
<dbReference type="InterPro" id="IPR027417">
    <property type="entry name" value="P-loop_NTPase"/>
</dbReference>
<dbReference type="InParanoid" id="A9UPI5"/>
<evidence type="ECO:0000256" key="3">
    <source>
        <dbReference type="RuleBase" id="RU003651"/>
    </source>
</evidence>
<dbReference type="SMART" id="SM00382">
    <property type="entry name" value="AAA"/>
    <property type="match status" value="1"/>
</dbReference>
<evidence type="ECO:0000313" key="6">
    <source>
        <dbReference type="Proteomes" id="UP000001357"/>
    </source>
</evidence>
<keyword evidence="6" id="KW-1185">Reference proteome</keyword>
<proteinExistence type="inferred from homology"/>
<keyword evidence="1 3" id="KW-0547">Nucleotide-binding</keyword>
<dbReference type="PANTHER" id="PTHR23077">
    <property type="entry name" value="AAA-FAMILY ATPASE"/>
    <property type="match status" value="1"/>
</dbReference>
<protein>
    <recommendedName>
        <fullName evidence="4">AAA+ ATPase domain-containing protein</fullName>
    </recommendedName>
</protein>
<evidence type="ECO:0000256" key="1">
    <source>
        <dbReference type="ARBA" id="ARBA00022741"/>
    </source>
</evidence>
<name>A9UPI5_MONBE</name>
<dbReference type="Gene3D" id="1.10.8.60">
    <property type="match status" value="2"/>
</dbReference>
<organism evidence="5 6">
    <name type="scientific">Monosiga brevicollis</name>
    <name type="common">Choanoflagellate</name>
    <dbReference type="NCBI Taxonomy" id="81824"/>
    <lineage>
        <taxon>Eukaryota</taxon>
        <taxon>Choanoflagellata</taxon>
        <taxon>Craspedida</taxon>
        <taxon>Salpingoecidae</taxon>
        <taxon>Monosiga</taxon>
    </lineage>
</organism>
<dbReference type="OMA" id="NAYVIGM"/>
<gene>
    <name evidence="5" type="ORF">MONBRDRAFT_19129</name>
</gene>
<dbReference type="EMBL" id="CH991543">
    <property type="protein sequence ID" value="EDQ92429.1"/>
    <property type="molecule type" value="Genomic_DNA"/>
</dbReference>
<dbReference type="GO" id="GO:0005524">
    <property type="term" value="F:ATP binding"/>
    <property type="evidence" value="ECO:0007669"/>
    <property type="project" value="UniProtKB-KW"/>
</dbReference>
<dbReference type="GO" id="GO:0042273">
    <property type="term" value="P:ribosomal large subunit biogenesis"/>
    <property type="evidence" value="ECO:0000318"/>
    <property type="project" value="GO_Central"/>
</dbReference>
<dbReference type="CDD" id="cd19511">
    <property type="entry name" value="RecA-like_CDC48_r2-like"/>
    <property type="match status" value="1"/>
</dbReference>
<dbReference type="FunFam" id="3.40.50.300:FF:001107">
    <property type="entry name" value="Cell division control protein 48-B-like protein"/>
    <property type="match status" value="1"/>
</dbReference>
<dbReference type="GeneID" id="5887938"/>
<dbReference type="InterPro" id="IPR041569">
    <property type="entry name" value="AAA_lid_3"/>
</dbReference>
<dbReference type="InterPro" id="IPR003959">
    <property type="entry name" value="ATPase_AAA_core"/>
</dbReference>
<dbReference type="eggNOG" id="KOG0730">
    <property type="taxonomic scope" value="Eukaryota"/>
</dbReference>
<reference evidence="5 6" key="1">
    <citation type="journal article" date="2008" name="Nature">
        <title>The genome of the choanoflagellate Monosiga brevicollis and the origin of metazoans.</title>
        <authorList>
            <consortium name="JGI Sequencing"/>
            <person name="King N."/>
            <person name="Westbrook M.J."/>
            <person name="Young S.L."/>
            <person name="Kuo A."/>
            <person name="Abedin M."/>
            <person name="Chapman J."/>
            <person name="Fairclough S."/>
            <person name="Hellsten U."/>
            <person name="Isogai Y."/>
            <person name="Letunic I."/>
            <person name="Marr M."/>
            <person name="Pincus D."/>
            <person name="Putnam N."/>
            <person name="Rokas A."/>
            <person name="Wright K.J."/>
            <person name="Zuzow R."/>
            <person name="Dirks W."/>
            <person name="Good M."/>
            <person name="Goodstein D."/>
            <person name="Lemons D."/>
            <person name="Li W."/>
            <person name="Lyons J.B."/>
            <person name="Morris A."/>
            <person name="Nichols S."/>
            <person name="Richter D.J."/>
            <person name="Salamov A."/>
            <person name="Bork P."/>
            <person name="Lim W.A."/>
            <person name="Manning G."/>
            <person name="Miller W.T."/>
            <person name="McGinnis W."/>
            <person name="Shapiro H."/>
            <person name="Tjian R."/>
            <person name="Grigoriev I.V."/>
            <person name="Rokhsar D."/>
        </authorList>
    </citation>
    <scope>NUCLEOTIDE SEQUENCE [LARGE SCALE GENOMIC DNA]</scope>
    <source>
        <strain evidence="6">MX1 / ATCC 50154</strain>
    </source>
</reference>
<sequence length="459" mass="49792">MLFGSFIGDAETKLQQLFEQARAQAGAQPAVIFLDEIDAICPKRVDGRTGESRLVAQLLTLLDGIDSQRRQQLIIIGATNRPNALDAAVRRPGRLDREIVIPPLNHEARLTILQRLLRATPTDADLQLAALAERLQGFVGADVAALVREASLHAARRGRQTVGHADFIAALGVVVPAGHRRDYVDVRPTAWEDIGGLEAVKEEIRQAIEWPLHYREAYERLQLQPPRGILLYGPPGCSKTTMARAVASSAHATFFAVNGAQIFSPYVGDSEAELRRIFQRARASAPSVIFFDEVDALVGRRDGEGSSVAARVLSTLLNEMDGIESAGNVMVLAATNRPDQLDAAFVRPGRIDRAIYIPPPDGPGRRAIITAVCRTMPVDWAATDLADLEARTADWTGADVKSLCQEAALACLRRGGAKMEQQDFASALTVVSPSLSRDDLQFYANLRVAAQHTMLASSA</sequence>
<dbReference type="RefSeq" id="XP_001742191.1">
    <property type="nucleotide sequence ID" value="XM_001742139.1"/>
</dbReference>
<dbReference type="Gene3D" id="3.40.50.300">
    <property type="entry name" value="P-loop containing nucleotide triphosphate hydrolases"/>
    <property type="match status" value="2"/>
</dbReference>
<dbReference type="InterPro" id="IPR050168">
    <property type="entry name" value="AAA_ATPase_domain"/>
</dbReference>
<dbReference type="SUPFAM" id="SSF52540">
    <property type="entry name" value="P-loop containing nucleoside triphosphate hydrolases"/>
    <property type="match status" value="2"/>
</dbReference>
<keyword evidence="2 3" id="KW-0067">ATP-binding</keyword>